<protein>
    <submittedName>
        <fullName evidence="2">Uncharacterized protein</fullName>
    </submittedName>
</protein>
<reference evidence="2 3" key="1">
    <citation type="journal article" date="2020" name="Nature">
        <title>Bacterial chemolithoautotrophy via manganese oxidation.</title>
        <authorList>
            <person name="Yu H."/>
            <person name="Leadbetter J.R."/>
        </authorList>
    </citation>
    <scope>NUCLEOTIDE SEQUENCE [LARGE SCALE GENOMIC DNA]</scope>
    <source>
        <strain evidence="2 3">Mn-1</strain>
    </source>
</reference>
<name>A0A7X6DMQ2_9BACT</name>
<organism evidence="2 3">
    <name type="scientific">Candidatus Manganitrophus noduliformans</name>
    <dbReference type="NCBI Taxonomy" id="2606439"/>
    <lineage>
        <taxon>Bacteria</taxon>
        <taxon>Pseudomonadati</taxon>
        <taxon>Nitrospirota</taxon>
        <taxon>Nitrospiria</taxon>
        <taxon>Candidatus Troglogloeales</taxon>
        <taxon>Candidatus Manganitrophaceae</taxon>
        <taxon>Candidatus Manganitrophus</taxon>
    </lineage>
</organism>
<dbReference type="RefSeq" id="WP_168058225.1">
    <property type="nucleotide sequence ID" value="NZ_VTOW01000001.1"/>
</dbReference>
<feature type="coiled-coil region" evidence="1">
    <location>
        <begin position="13"/>
        <end position="40"/>
    </location>
</feature>
<dbReference type="AlphaFoldDB" id="A0A7X6DMQ2"/>
<proteinExistence type="predicted"/>
<evidence type="ECO:0000313" key="3">
    <source>
        <dbReference type="Proteomes" id="UP000534783"/>
    </source>
</evidence>
<sequence>MSSKVKESLANVIGAMELLNKNFEDQIETLRQNGKDEEELQKLVKGAMAMKDASGIYLSWANHFIERLVQTEGLEPEDEESIIVEE</sequence>
<dbReference type="EMBL" id="VTOW01000001">
    <property type="protein sequence ID" value="NKE69947.1"/>
    <property type="molecule type" value="Genomic_DNA"/>
</dbReference>
<keyword evidence="3" id="KW-1185">Reference proteome</keyword>
<comment type="caution">
    <text evidence="2">The sequence shown here is derived from an EMBL/GenBank/DDBJ whole genome shotgun (WGS) entry which is preliminary data.</text>
</comment>
<dbReference type="Proteomes" id="UP000534783">
    <property type="component" value="Unassembled WGS sequence"/>
</dbReference>
<keyword evidence="1" id="KW-0175">Coiled coil</keyword>
<evidence type="ECO:0000256" key="1">
    <source>
        <dbReference type="SAM" id="Coils"/>
    </source>
</evidence>
<evidence type="ECO:0000313" key="2">
    <source>
        <dbReference type="EMBL" id="NKE69947.1"/>
    </source>
</evidence>
<accession>A0A7X6DMQ2</accession>
<gene>
    <name evidence="2" type="ORF">MNODULE_04220</name>
</gene>